<reference evidence="15" key="1">
    <citation type="submission" date="2013-12" db="EMBL/GenBank/DDBJ databases">
        <title>A Varibaculum cambriense genome reconstructed from a premature infant gut community with otherwise low bacterial novelty that shifts toward anaerobic metabolism during the third week of life.</title>
        <authorList>
            <person name="Brown C.T."/>
            <person name="Sharon I."/>
            <person name="Thomas B.C."/>
            <person name="Castelle C.J."/>
            <person name="Morowitz M.J."/>
            <person name="Banfield J.F."/>
        </authorList>
    </citation>
    <scope>NUCLEOTIDE SEQUENCE</scope>
</reference>
<evidence type="ECO:0000256" key="5">
    <source>
        <dbReference type="ARBA" id="ARBA00022692"/>
    </source>
</evidence>
<keyword evidence="9 13" id="KW-1133">Transmembrane helix</keyword>
<dbReference type="GO" id="GO:0016491">
    <property type="term" value="F:oxidoreductase activity"/>
    <property type="evidence" value="ECO:0007669"/>
    <property type="project" value="UniProtKB-ARBA"/>
</dbReference>
<keyword evidence="5 13" id="KW-0812">Transmembrane</keyword>
<dbReference type="GO" id="GO:0051539">
    <property type="term" value="F:4 iron, 4 sulfur cluster binding"/>
    <property type="evidence" value="ECO:0007669"/>
    <property type="project" value="UniProtKB-KW"/>
</dbReference>
<comment type="subcellular location">
    <subcellularLocation>
        <location evidence="1">Cell membrane</location>
    </subcellularLocation>
</comment>
<sequence>WKGALKPLAAAGFIATFAGLIFHYIGIGPNKEVDDDEEDHHE</sequence>
<evidence type="ECO:0000256" key="4">
    <source>
        <dbReference type="ARBA" id="ARBA00022485"/>
    </source>
</evidence>
<evidence type="ECO:0000256" key="6">
    <source>
        <dbReference type="ARBA" id="ARBA00022723"/>
    </source>
</evidence>
<dbReference type="Pfam" id="PF09163">
    <property type="entry name" value="Form-deh_trans"/>
    <property type="match status" value="1"/>
</dbReference>
<keyword evidence="3" id="KW-1003">Cell membrane</keyword>
<comment type="caution">
    <text evidence="15">The sequence shown here is derived from an EMBL/GenBank/DDBJ whole genome shotgun (WGS) entry which is preliminary data.</text>
</comment>
<gene>
    <name evidence="15" type="ORF">Q604_UNBC11476G0001</name>
</gene>
<evidence type="ECO:0000256" key="7">
    <source>
        <dbReference type="ARBA" id="ARBA00022737"/>
    </source>
</evidence>
<organism evidence="15">
    <name type="scientific">human gut metagenome</name>
    <dbReference type="NCBI Taxonomy" id="408170"/>
    <lineage>
        <taxon>unclassified sequences</taxon>
        <taxon>metagenomes</taxon>
        <taxon>organismal metagenomes</taxon>
    </lineage>
</organism>
<proteinExistence type="predicted"/>
<keyword evidence="12 13" id="KW-0472">Membrane</keyword>
<dbReference type="FunFam" id="1.20.5.480:FF:000001">
    <property type="entry name" value="Formate dehydrogenase iron-sulfur subunit"/>
    <property type="match status" value="1"/>
</dbReference>
<keyword evidence="11" id="KW-0411">Iron-sulfur</keyword>
<dbReference type="GO" id="GO:0046872">
    <property type="term" value="F:metal ion binding"/>
    <property type="evidence" value="ECO:0007669"/>
    <property type="project" value="UniProtKB-KW"/>
</dbReference>
<evidence type="ECO:0000256" key="3">
    <source>
        <dbReference type="ARBA" id="ARBA00022475"/>
    </source>
</evidence>
<evidence type="ECO:0000256" key="11">
    <source>
        <dbReference type="ARBA" id="ARBA00023014"/>
    </source>
</evidence>
<dbReference type="InterPro" id="IPR015246">
    <property type="entry name" value="Formate_DH_TM"/>
</dbReference>
<evidence type="ECO:0000256" key="2">
    <source>
        <dbReference type="ARBA" id="ARBA00022448"/>
    </source>
</evidence>
<dbReference type="AlphaFoldDB" id="W1XXB6"/>
<keyword evidence="8" id="KW-0249">Electron transport</keyword>
<keyword evidence="6" id="KW-0479">Metal-binding</keyword>
<accession>W1XXB6</accession>
<protein>
    <submittedName>
        <fullName evidence="15">Formate dehydrogenase, nitrate-inducible, iron-sulfur subunit</fullName>
    </submittedName>
</protein>
<evidence type="ECO:0000256" key="12">
    <source>
        <dbReference type="ARBA" id="ARBA00023136"/>
    </source>
</evidence>
<dbReference type="GO" id="GO:0005886">
    <property type="term" value="C:plasma membrane"/>
    <property type="evidence" value="ECO:0007669"/>
    <property type="project" value="UniProtKB-SubCell"/>
</dbReference>
<evidence type="ECO:0000256" key="13">
    <source>
        <dbReference type="SAM" id="Phobius"/>
    </source>
</evidence>
<dbReference type="InterPro" id="IPR038384">
    <property type="entry name" value="Formate_DH_C_sf"/>
</dbReference>
<keyword evidence="7" id="KW-0677">Repeat</keyword>
<dbReference type="EMBL" id="AZMM01011476">
    <property type="protein sequence ID" value="ETJ34090.1"/>
    <property type="molecule type" value="Genomic_DNA"/>
</dbReference>
<evidence type="ECO:0000256" key="10">
    <source>
        <dbReference type="ARBA" id="ARBA00023004"/>
    </source>
</evidence>
<evidence type="ECO:0000313" key="15">
    <source>
        <dbReference type="EMBL" id="ETJ34090.1"/>
    </source>
</evidence>
<evidence type="ECO:0000256" key="9">
    <source>
        <dbReference type="ARBA" id="ARBA00022989"/>
    </source>
</evidence>
<dbReference type="GO" id="GO:0032991">
    <property type="term" value="C:protein-containing complex"/>
    <property type="evidence" value="ECO:0007669"/>
    <property type="project" value="UniProtKB-ARBA"/>
</dbReference>
<keyword evidence="10" id="KW-0408">Iron</keyword>
<dbReference type="Gene3D" id="1.20.5.480">
    <property type="entry name" value="Single helix bin"/>
    <property type="match status" value="1"/>
</dbReference>
<dbReference type="SUPFAM" id="SSF81597">
    <property type="entry name" value="Iron-sulfur subunit of formate dehydrogenase N, transmembrane anchor"/>
    <property type="match status" value="1"/>
</dbReference>
<evidence type="ECO:0000259" key="14">
    <source>
        <dbReference type="Pfam" id="PF09163"/>
    </source>
</evidence>
<feature type="transmembrane region" description="Helical" evidence="13">
    <location>
        <begin position="7"/>
        <end position="27"/>
    </location>
</feature>
<feature type="non-terminal residue" evidence="15">
    <location>
        <position position="1"/>
    </location>
</feature>
<evidence type="ECO:0000256" key="1">
    <source>
        <dbReference type="ARBA" id="ARBA00004236"/>
    </source>
</evidence>
<keyword evidence="4" id="KW-0004">4Fe-4S</keyword>
<keyword evidence="2" id="KW-0813">Transport</keyword>
<feature type="domain" description="Formate dehydrogenase transmembrane" evidence="14">
    <location>
        <begin position="1"/>
        <end position="37"/>
    </location>
</feature>
<evidence type="ECO:0000256" key="8">
    <source>
        <dbReference type="ARBA" id="ARBA00022982"/>
    </source>
</evidence>
<name>W1XXB6_9ZZZZ</name>
<dbReference type="GO" id="GO:0019752">
    <property type="term" value="P:carboxylic acid metabolic process"/>
    <property type="evidence" value="ECO:0007669"/>
    <property type="project" value="UniProtKB-ARBA"/>
</dbReference>